<dbReference type="OrthoDB" id="3053652at2759"/>
<reference evidence="2" key="2">
    <citation type="submission" date="2015-01" db="EMBL/GenBank/DDBJ databases">
        <title>Evolutionary Origins and Diversification of the Mycorrhizal Mutualists.</title>
        <authorList>
            <consortium name="DOE Joint Genome Institute"/>
            <consortium name="Mycorrhizal Genomics Consortium"/>
            <person name="Kohler A."/>
            <person name="Kuo A."/>
            <person name="Nagy L.G."/>
            <person name="Floudas D."/>
            <person name="Copeland A."/>
            <person name="Barry K.W."/>
            <person name="Cichocki N."/>
            <person name="Veneault-Fourrey C."/>
            <person name="LaButti K."/>
            <person name="Lindquist E.A."/>
            <person name="Lipzen A."/>
            <person name="Lundell T."/>
            <person name="Morin E."/>
            <person name="Murat C."/>
            <person name="Riley R."/>
            <person name="Ohm R."/>
            <person name="Sun H."/>
            <person name="Tunlid A."/>
            <person name="Henrissat B."/>
            <person name="Grigoriev I.V."/>
            <person name="Hibbett D.S."/>
            <person name="Martin F."/>
        </authorList>
    </citation>
    <scope>NUCLEOTIDE SEQUENCE [LARGE SCALE GENOMIC DNA]</scope>
    <source>
        <strain evidence="2">MUT 4182</strain>
    </source>
</reference>
<sequence>MDVSKLQRDEASNEVTRQGLIATVPPISQLPTELLAEIIRLALPPVDFMHEDLDLYAVFHVQMLYAMRLIAKQWQEIIDGTPTFWIFVVSTLPPYVNEATIRRSGSGPLAILYAMKPRFSGYSASLHNFLEPLAHTFPRWSTYSGPIVEKYLDKPAPHLQRIILMRSMRSSSPLELLGGSATNLRHVHLSNASIRWRMGLFTHLNVLKLVGVGDEELTTAHLLDILRASPCLEHLEFDEMDVTVNPPTSQLITLPGLRYIHFRRCWTDFIRAILGQIRAPSCIGFYLDVDLFGFEYDIPAFLNEDLRPFHELLRATHRRTGSSQITLSSDTFSWRSLGGQNIEDRLSFSLYMTRFDPKLHIRWVESILLGDPGLTIEIRRPRNVGQQLFEAIAPMRSVTKLELHSTRTVDEFFLVLEFIGKPLSADPSSPSLPCLQELLLTGEDWELQNLLDMVYSRFDSVSWEGIEQTPLTISIPRESFTSDGYPRILDLTMLMKIRETKGVARVQSVGSEDLDGQLAITWDERTSTVVCG</sequence>
<organism evidence="1 2">
    <name type="scientific">Tulasnella calospora MUT 4182</name>
    <dbReference type="NCBI Taxonomy" id="1051891"/>
    <lineage>
        <taxon>Eukaryota</taxon>
        <taxon>Fungi</taxon>
        <taxon>Dikarya</taxon>
        <taxon>Basidiomycota</taxon>
        <taxon>Agaricomycotina</taxon>
        <taxon>Agaricomycetes</taxon>
        <taxon>Cantharellales</taxon>
        <taxon>Tulasnellaceae</taxon>
        <taxon>Tulasnella</taxon>
    </lineage>
</organism>
<dbReference type="EMBL" id="KN823007">
    <property type="protein sequence ID" value="KIO27552.1"/>
    <property type="molecule type" value="Genomic_DNA"/>
</dbReference>
<dbReference type="Gene3D" id="3.80.10.10">
    <property type="entry name" value="Ribonuclease Inhibitor"/>
    <property type="match status" value="1"/>
</dbReference>
<evidence type="ECO:0000313" key="1">
    <source>
        <dbReference type="EMBL" id="KIO27552.1"/>
    </source>
</evidence>
<dbReference type="SUPFAM" id="SSF52047">
    <property type="entry name" value="RNI-like"/>
    <property type="match status" value="1"/>
</dbReference>
<name>A0A0C3M1G3_9AGAM</name>
<proteinExistence type="predicted"/>
<dbReference type="AlphaFoldDB" id="A0A0C3M1G3"/>
<gene>
    <name evidence="1" type="ORF">M407DRAFT_23238</name>
</gene>
<evidence type="ECO:0008006" key="3">
    <source>
        <dbReference type="Google" id="ProtNLM"/>
    </source>
</evidence>
<dbReference type="HOGENOM" id="CLU_038506_0_0_1"/>
<protein>
    <recommendedName>
        <fullName evidence="3">F-box domain-containing protein</fullName>
    </recommendedName>
</protein>
<dbReference type="InterPro" id="IPR032675">
    <property type="entry name" value="LRR_dom_sf"/>
</dbReference>
<accession>A0A0C3M1G3</accession>
<keyword evidence="2" id="KW-1185">Reference proteome</keyword>
<reference evidence="1 2" key="1">
    <citation type="submission" date="2014-04" db="EMBL/GenBank/DDBJ databases">
        <authorList>
            <consortium name="DOE Joint Genome Institute"/>
            <person name="Kuo A."/>
            <person name="Girlanda M."/>
            <person name="Perotto S."/>
            <person name="Kohler A."/>
            <person name="Nagy L.G."/>
            <person name="Floudas D."/>
            <person name="Copeland A."/>
            <person name="Barry K.W."/>
            <person name="Cichocki N."/>
            <person name="Veneault-Fourrey C."/>
            <person name="LaButti K."/>
            <person name="Lindquist E.A."/>
            <person name="Lipzen A."/>
            <person name="Lundell T."/>
            <person name="Morin E."/>
            <person name="Murat C."/>
            <person name="Sun H."/>
            <person name="Tunlid A."/>
            <person name="Henrissat B."/>
            <person name="Grigoriev I.V."/>
            <person name="Hibbett D.S."/>
            <person name="Martin F."/>
            <person name="Nordberg H.P."/>
            <person name="Cantor M.N."/>
            <person name="Hua S.X."/>
        </authorList>
    </citation>
    <scope>NUCLEOTIDE SEQUENCE [LARGE SCALE GENOMIC DNA]</scope>
    <source>
        <strain evidence="1 2">MUT 4182</strain>
    </source>
</reference>
<evidence type="ECO:0000313" key="2">
    <source>
        <dbReference type="Proteomes" id="UP000054248"/>
    </source>
</evidence>
<dbReference type="Proteomes" id="UP000054248">
    <property type="component" value="Unassembled WGS sequence"/>
</dbReference>